<dbReference type="Pfam" id="PF01636">
    <property type="entry name" value="APH"/>
    <property type="match status" value="1"/>
</dbReference>
<name>A0A6A7BNQ2_9PLEO</name>
<sequence length="509" mass="57459">MLQRRVHFNVNELACRAAKIMGARTCVKIEKYPDGMYNKSMLLTMDNGSQVVARVPNSNAGLPHVTTASEVATMDFARNVLGTPVPRDLAWSSKAQENSVGAEYIIMEKVSGIELEHAWPKMNIKDRVAVVKAIAGFQKAWTSISFKKYGSLYYSKDLEETTRNEPLYIDTNGSNITDEKFVVGPSTGREYTDNGRATINFSRGSWKSLEDYHLGIGHREIACVNQLPRLPKSPIRLCGPGIYQPTREGKLKALDCYLKLIRFLLPTDRSNSSAHLWHGDLHVANIFVDPSEPTKIVGLIDWQSTELAPLHFHARQPQIIDYEGPPVHGLERPQPPSNLEKLEVHEKKHAETLYLQQSLCSLYNTLTHHQNPQLYAAIEFQQTTSHLLLLLVRNLLIDGEATYLLQVADLEATWGTLPGTKDSNFPFSFSAKEREEIDADVEGAVRGMEAMRGIRDSLGDLFPEQGIVRPDQYEETLNALAHIKDQVIQEFAKTEHEREEWQRVWPFGT</sequence>
<feature type="domain" description="Aminoglycoside phosphotransferase" evidence="1">
    <location>
        <begin position="256"/>
        <end position="311"/>
    </location>
</feature>
<dbReference type="InterPro" id="IPR002575">
    <property type="entry name" value="Aminoglycoside_PTrfase"/>
</dbReference>
<dbReference type="GO" id="GO:0005739">
    <property type="term" value="C:mitochondrion"/>
    <property type="evidence" value="ECO:0007669"/>
    <property type="project" value="TreeGrafter"/>
</dbReference>
<reference evidence="2" key="1">
    <citation type="submission" date="2020-01" db="EMBL/GenBank/DDBJ databases">
        <authorList>
            <consortium name="DOE Joint Genome Institute"/>
            <person name="Haridas S."/>
            <person name="Albert R."/>
            <person name="Binder M."/>
            <person name="Bloem J."/>
            <person name="Labutti K."/>
            <person name="Salamov A."/>
            <person name="Andreopoulos B."/>
            <person name="Baker S.E."/>
            <person name="Barry K."/>
            <person name="Bills G."/>
            <person name="Bluhm B.H."/>
            <person name="Cannon C."/>
            <person name="Castanera R."/>
            <person name="Culley D.E."/>
            <person name="Daum C."/>
            <person name="Ezra D."/>
            <person name="Gonzalez J.B."/>
            <person name="Henrissat B."/>
            <person name="Kuo A."/>
            <person name="Liang C."/>
            <person name="Lipzen A."/>
            <person name="Lutzoni F."/>
            <person name="Magnuson J."/>
            <person name="Mondo S."/>
            <person name="Nolan M."/>
            <person name="Ohm R."/>
            <person name="Pangilinan J."/>
            <person name="Park H.-J."/>
            <person name="Ramirez L."/>
            <person name="Alfaro M."/>
            <person name="Sun H."/>
            <person name="Tritt A."/>
            <person name="Yoshinaga Y."/>
            <person name="Zwiers L.-H."/>
            <person name="Turgeon B.G."/>
            <person name="Goodwin S.B."/>
            <person name="Spatafora J.W."/>
            <person name="Crous P.W."/>
            <person name="Grigoriev I.V."/>
        </authorList>
    </citation>
    <scope>NUCLEOTIDE SEQUENCE</scope>
    <source>
        <strain evidence="2">IPT5</strain>
    </source>
</reference>
<dbReference type="InterPro" id="IPR011009">
    <property type="entry name" value="Kinase-like_dom_sf"/>
</dbReference>
<evidence type="ECO:0000259" key="1">
    <source>
        <dbReference type="Pfam" id="PF01636"/>
    </source>
</evidence>
<keyword evidence="3" id="KW-1185">Reference proteome</keyword>
<dbReference type="Gene3D" id="3.90.1200.10">
    <property type="match status" value="1"/>
</dbReference>
<dbReference type="SUPFAM" id="SSF56112">
    <property type="entry name" value="Protein kinase-like (PK-like)"/>
    <property type="match status" value="1"/>
</dbReference>
<evidence type="ECO:0000313" key="3">
    <source>
        <dbReference type="Proteomes" id="UP000799423"/>
    </source>
</evidence>
<dbReference type="PANTHER" id="PTHR36091:SF2">
    <property type="entry name" value="AMINOGLYCOSIDE PHOSPHOTRANSFERASE DOMAIN-CONTAINING PROTEIN"/>
    <property type="match status" value="1"/>
</dbReference>
<dbReference type="AlphaFoldDB" id="A0A6A7BNQ2"/>
<evidence type="ECO:0000313" key="2">
    <source>
        <dbReference type="EMBL" id="KAF2855758.1"/>
    </source>
</evidence>
<organism evidence="2 3">
    <name type="scientific">Plenodomus tracheiphilus IPT5</name>
    <dbReference type="NCBI Taxonomy" id="1408161"/>
    <lineage>
        <taxon>Eukaryota</taxon>
        <taxon>Fungi</taxon>
        <taxon>Dikarya</taxon>
        <taxon>Ascomycota</taxon>
        <taxon>Pezizomycotina</taxon>
        <taxon>Dothideomycetes</taxon>
        <taxon>Pleosporomycetidae</taxon>
        <taxon>Pleosporales</taxon>
        <taxon>Pleosporineae</taxon>
        <taxon>Leptosphaeriaceae</taxon>
        <taxon>Plenodomus</taxon>
    </lineage>
</organism>
<dbReference type="PANTHER" id="PTHR36091">
    <property type="entry name" value="ALTERED INHERITANCE OF MITOCHONDRIA PROTEIN 9, MITOCHONDRIAL"/>
    <property type="match status" value="1"/>
</dbReference>
<proteinExistence type="predicted"/>
<gene>
    <name evidence="2" type="ORF">T440DRAFT_485848</name>
</gene>
<dbReference type="OrthoDB" id="2831558at2759"/>
<dbReference type="InterPro" id="IPR051035">
    <property type="entry name" value="Mito_inheritance_9"/>
</dbReference>
<dbReference type="Proteomes" id="UP000799423">
    <property type="component" value="Unassembled WGS sequence"/>
</dbReference>
<protein>
    <recommendedName>
        <fullName evidence="1">Aminoglycoside phosphotransferase domain-containing protein</fullName>
    </recommendedName>
</protein>
<dbReference type="EMBL" id="MU006290">
    <property type="protein sequence ID" value="KAF2855758.1"/>
    <property type="molecule type" value="Genomic_DNA"/>
</dbReference>
<accession>A0A6A7BNQ2</accession>